<dbReference type="AlphaFoldDB" id="A0A2G9ZLF5"/>
<gene>
    <name evidence="1" type="ORF">COX22_01330</name>
</gene>
<protein>
    <submittedName>
        <fullName evidence="1">Uncharacterized protein</fullName>
    </submittedName>
</protein>
<sequence>MDIKEKIKNKKTRVNPPKWLDCSWRRVPCGRPDCPICGYFFQKQARLKTGQGQAFSASFLNELREHLWVALAKNGQKNKFFDPDIVLPAAIKKIPPPAHFPACSFLRNWRNDLFRLADTADENWEAWPLLDQGQDLLWYANTLFAKTYHQAVNRWCYRNFHYLNEEDFVYTDYVISEAYEILLASLATIIDLESGPKNKFKLAFVMLTSWREEIFSGPGPTSL</sequence>
<comment type="caution">
    <text evidence="1">The sequence shown here is derived from an EMBL/GenBank/DDBJ whole genome shotgun (WGS) entry which is preliminary data.</text>
</comment>
<proteinExistence type="predicted"/>
<accession>A0A2G9ZLF5</accession>
<dbReference type="Proteomes" id="UP000230729">
    <property type="component" value="Unassembled WGS sequence"/>
</dbReference>
<name>A0A2G9ZLF5_9BACT</name>
<evidence type="ECO:0000313" key="1">
    <source>
        <dbReference type="EMBL" id="PIP33999.1"/>
    </source>
</evidence>
<reference evidence="1 2" key="1">
    <citation type="submission" date="2017-09" db="EMBL/GenBank/DDBJ databases">
        <title>Depth-based differentiation of microbial function through sediment-hosted aquifers and enrichment of novel symbionts in the deep terrestrial subsurface.</title>
        <authorList>
            <person name="Probst A.J."/>
            <person name="Ladd B."/>
            <person name="Jarett J.K."/>
            <person name="Geller-Mcgrath D.E."/>
            <person name="Sieber C.M."/>
            <person name="Emerson J.B."/>
            <person name="Anantharaman K."/>
            <person name="Thomas B.C."/>
            <person name="Malmstrom R."/>
            <person name="Stieglmeier M."/>
            <person name="Klingl A."/>
            <person name="Woyke T."/>
            <person name="Ryan C.M."/>
            <person name="Banfield J.F."/>
        </authorList>
    </citation>
    <scope>NUCLEOTIDE SEQUENCE [LARGE SCALE GENOMIC DNA]</scope>
    <source>
        <strain evidence="1">CG23_combo_of_CG06-09_8_20_14_all_49_15</strain>
    </source>
</reference>
<evidence type="ECO:0000313" key="2">
    <source>
        <dbReference type="Proteomes" id="UP000230729"/>
    </source>
</evidence>
<organism evidence="1 2">
    <name type="scientific">Candidatus Falkowbacteria bacterium CG23_combo_of_CG06-09_8_20_14_all_49_15</name>
    <dbReference type="NCBI Taxonomy" id="1974572"/>
    <lineage>
        <taxon>Bacteria</taxon>
        <taxon>Candidatus Falkowiibacteriota</taxon>
    </lineage>
</organism>
<dbReference type="EMBL" id="PCSD01000028">
    <property type="protein sequence ID" value="PIP33999.1"/>
    <property type="molecule type" value="Genomic_DNA"/>
</dbReference>